<dbReference type="InterPro" id="IPR029063">
    <property type="entry name" value="SAM-dependent_MTases_sf"/>
</dbReference>
<dbReference type="PANTHER" id="PTHR11579">
    <property type="entry name" value="PROTEIN-L-ISOASPARTATE O-METHYLTRANSFERASE"/>
    <property type="match status" value="1"/>
</dbReference>
<evidence type="ECO:0000256" key="1">
    <source>
        <dbReference type="ARBA" id="ARBA00004496"/>
    </source>
</evidence>
<evidence type="ECO:0000256" key="12">
    <source>
        <dbReference type="SAM" id="Phobius"/>
    </source>
</evidence>
<dbReference type="InterPro" id="IPR000682">
    <property type="entry name" value="PCMT"/>
</dbReference>
<keyword evidence="8" id="KW-0949">S-adenosyl-L-methionine</keyword>
<dbReference type="STRING" id="573413.Spirs_2148"/>
<feature type="transmembrane region" description="Helical" evidence="12">
    <location>
        <begin position="12"/>
        <end position="33"/>
    </location>
</feature>
<comment type="similarity">
    <text evidence="2">Belongs to the methyltransferase superfamily. L-isoaspartyl/D-aspartyl protein methyltransferase family.</text>
</comment>
<evidence type="ECO:0000256" key="11">
    <source>
        <dbReference type="ARBA" id="ARBA00031350"/>
    </source>
</evidence>
<dbReference type="GO" id="GO:0032259">
    <property type="term" value="P:methylation"/>
    <property type="evidence" value="ECO:0007669"/>
    <property type="project" value="UniProtKB-KW"/>
</dbReference>
<dbReference type="SUPFAM" id="SSF53335">
    <property type="entry name" value="S-adenosyl-L-methionine-dependent methyltransferases"/>
    <property type="match status" value="1"/>
</dbReference>
<evidence type="ECO:0000313" key="13">
    <source>
        <dbReference type="EMBL" id="ADK81268.1"/>
    </source>
</evidence>
<evidence type="ECO:0000256" key="5">
    <source>
        <dbReference type="ARBA" id="ARBA00022490"/>
    </source>
</evidence>
<keyword evidence="6" id="KW-0489">Methyltransferase</keyword>
<name>E1R382_SEDSS</name>
<accession>E1R382</accession>
<evidence type="ECO:0000313" key="14">
    <source>
        <dbReference type="Proteomes" id="UP000002318"/>
    </source>
</evidence>
<keyword evidence="14" id="KW-1185">Reference proteome</keyword>
<evidence type="ECO:0000256" key="4">
    <source>
        <dbReference type="ARBA" id="ARBA00013346"/>
    </source>
</evidence>
<dbReference type="eggNOG" id="COG2518">
    <property type="taxonomic scope" value="Bacteria"/>
</dbReference>
<dbReference type="Proteomes" id="UP000002318">
    <property type="component" value="Chromosome"/>
</dbReference>
<reference evidence="13 14" key="1">
    <citation type="journal article" date="2010" name="Stand. Genomic Sci.">
        <title>Complete genome sequence of Spirochaeta smaragdinae type strain (SEBR 4228).</title>
        <authorList>
            <person name="Mavromatis K."/>
            <person name="Yasawong M."/>
            <person name="Chertkov O."/>
            <person name="Lapidus A."/>
            <person name="Lucas S."/>
            <person name="Nolan M."/>
            <person name="Del Rio T.G."/>
            <person name="Tice H."/>
            <person name="Cheng J.F."/>
            <person name="Pitluck S."/>
            <person name="Liolios K."/>
            <person name="Ivanova N."/>
            <person name="Tapia R."/>
            <person name="Han C."/>
            <person name="Bruce D."/>
            <person name="Goodwin L."/>
            <person name="Pati A."/>
            <person name="Chen A."/>
            <person name="Palaniappan K."/>
            <person name="Land M."/>
            <person name="Hauser L."/>
            <person name="Chang Y.J."/>
            <person name="Jeffries C.D."/>
            <person name="Detter J.C."/>
            <person name="Rohde M."/>
            <person name="Brambilla E."/>
            <person name="Spring S."/>
            <person name="Goker M."/>
            <person name="Sikorski J."/>
            <person name="Woyke T."/>
            <person name="Bristow J."/>
            <person name="Eisen J.A."/>
            <person name="Markowitz V."/>
            <person name="Hugenholtz P."/>
            <person name="Klenk H.P."/>
            <person name="Kyrpides N.C."/>
        </authorList>
    </citation>
    <scope>NUCLEOTIDE SEQUENCE [LARGE SCALE GENOMIC DNA]</scope>
    <source>
        <strain evidence="14">DSM 11293 / JCM 15392 / SEBR 4228</strain>
    </source>
</reference>
<evidence type="ECO:0000256" key="7">
    <source>
        <dbReference type="ARBA" id="ARBA00022679"/>
    </source>
</evidence>
<evidence type="ECO:0000256" key="10">
    <source>
        <dbReference type="ARBA" id="ARBA00031323"/>
    </source>
</evidence>
<proteinExistence type="inferred from homology"/>
<dbReference type="EMBL" id="CP002116">
    <property type="protein sequence ID" value="ADK81268.1"/>
    <property type="molecule type" value="Genomic_DNA"/>
</dbReference>
<dbReference type="Pfam" id="PF01135">
    <property type="entry name" value="PCMT"/>
    <property type="match status" value="1"/>
</dbReference>
<keyword evidence="12" id="KW-1133">Transmembrane helix</keyword>
<dbReference type="PANTHER" id="PTHR11579:SF0">
    <property type="entry name" value="PROTEIN-L-ISOASPARTATE(D-ASPARTATE) O-METHYLTRANSFERASE"/>
    <property type="match status" value="1"/>
</dbReference>
<comment type="subcellular location">
    <subcellularLocation>
        <location evidence="1">Cytoplasm</location>
    </subcellularLocation>
</comment>
<evidence type="ECO:0000256" key="6">
    <source>
        <dbReference type="ARBA" id="ARBA00022603"/>
    </source>
</evidence>
<dbReference type="HOGENOM" id="CLU_1115224_0_0_12"/>
<dbReference type="OrthoDB" id="9772751at2"/>
<protein>
    <recommendedName>
        <fullName evidence="4">Protein-L-isoaspartate O-methyltransferase</fullName>
        <ecNumber evidence="3">2.1.1.77</ecNumber>
    </recommendedName>
    <alternativeName>
        <fullName evidence="11">L-isoaspartyl protein carboxyl methyltransferase</fullName>
    </alternativeName>
    <alternativeName>
        <fullName evidence="9">Protein L-isoaspartyl methyltransferase</fullName>
    </alternativeName>
    <alternativeName>
        <fullName evidence="10">Protein-beta-aspartate methyltransferase</fullName>
    </alternativeName>
</protein>
<gene>
    <name evidence="13" type="ordered locus">Spirs_2148</name>
</gene>
<keyword evidence="7" id="KW-0808">Transferase</keyword>
<sequence>MSDLHRKSFSIFFFITLSALSVVSLFVTGGLWAQQQTETHSLVESVRENHFISEAMARAIAAVPRGRFFPETLADFIDEDRPLPDSDAGITPAPSFVAVILDHLEIGKGTRLLIIGRGGGYTAAVAATLGADVLLIEESKGAARYRAILNELELPVTVIEGSWNDEAVQNRLNREKGKFDALFVHAGVDQIPEQMSSLLAPRGAAAFPFNDNDGMQNCIIYKKEEEPSFSIEHVPQTIFEMLENPWSLL</sequence>
<dbReference type="RefSeq" id="WP_013254732.1">
    <property type="nucleotide sequence ID" value="NC_014364.1"/>
</dbReference>
<dbReference type="KEGG" id="ssm:Spirs_2148"/>
<dbReference type="EC" id="2.1.1.77" evidence="3"/>
<dbReference type="AlphaFoldDB" id="E1R382"/>
<keyword evidence="12" id="KW-0472">Membrane</keyword>
<dbReference type="GO" id="GO:0004719">
    <property type="term" value="F:protein-L-isoaspartate (D-aspartate) O-methyltransferase activity"/>
    <property type="evidence" value="ECO:0007669"/>
    <property type="project" value="UniProtKB-EC"/>
</dbReference>
<keyword evidence="12" id="KW-0812">Transmembrane</keyword>
<dbReference type="Gene3D" id="3.40.50.150">
    <property type="entry name" value="Vaccinia Virus protein VP39"/>
    <property type="match status" value="1"/>
</dbReference>
<keyword evidence="5" id="KW-0963">Cytoplasm</keyword>
<organism evidence="13 14">
    <name type="scientific">Sediminispirochaeta smaragdinae (strain DSM 11293 / JCM 15392 / SEBR 4228)</name>
    <name type="common">Spirochaeta smaragdinae</name>
    <dbReference type="NCBI Taxonomy" id="573413"/>
    <lineage>
        <taxon>Bacteria</taxon>
        <taxon>Pseudomonadati</taxon>
        <taxon>Spirochaetota</taxon>
        <taxon>Spirochaetia</taxon>
        <taxon>Spirochaetales</taxon>
        <taxon>Spirochaetaceae</taxon>
        <taxon>Sediminispirochaeta</taxon>
    </lineage>
</organism>
<evidence type="ECO:0000256" key="9">
    <source>
        <dbReference type="ARBA" id="ARBA00030757"/>
    </source>
</evidence>
<dbReference type="GO" id="GO:0005737">
    <property type="term" value="C:cytoplasm"/>
    <property type="evidence" value="ECO:0007669"/>
    <property type="project" value="UniProtKB-SubCell"/>
</dbReference>
<evidence type="ECO:0000256" key="2">
    <source>
        <dbReference type="ARBA" id="ARBA00005369"/>
    </source>
</evidence>
<evidence type="ECO:0000256" key="3">
    <source>
        <dbReference type="ARBA" id="ARBA00011890"/>
    </source>
</evidence>
<evidence type="ECO:0000256" key="8">
    <source>
        <dbReference type="ARBA" id="ARBA00022691"/>
    </source>
</evidence>